<sequence>MTLASARSVALIGVAGTMVEVEAATASGLPRTILVGLPDTSLYEARDRCRAAVASAGLSWPAQALTINLTPACLPKAGTHFDLAIAAAALAADEVIPTAMLSSTVLLGELGLDGRVRPVRGVLPALLAAREAGFHRAVVPRGQAAEARLVEGMAVTSVGHLSELIDVLHGRAPREEDADEPLTQPSTAGPSSAGRGDFSEVIGQLEARHAMEVAAAGRHHIVLRGAPGCGKSMLAARLPTILPPLDEKEALEVTAVHSLMGNGTVQELMTTPPLSEPHHSVSMAAMVGGGARVARPGAVSLAHRGVLFLDEAPEFPPRVLDALRGPLENGYVTICRSQAQTTYPARFQLVMALNPCPCGLADDRDGGCRCTPQMVLRYASRISGPILDRVDIHQHMRPLTKMHLVGATSLPQGESSRTVGERVQEARHRAARRWAGTPWRVNAEVPGSQLRKRLPSPAAVQVIEDALARRQLTARGVDKVLRIAWTEADLAGCDDVTATHIRQAMALRQGD</sequence>
<evidence type="ECO:0000313" key="5">
    <source>
        <dbReference type="Proteomes" id="UP000215332"/>
    </source>
</evidence>
<dbReference type="Pfam" id="PF13541">
    <property type="entry name" value="ChlI"/>
    <property type="match status" value="1"/>
</dbReference>
<dbReference type="PANTHER" id="PTHR32039">
    <property type="entry name" value="MAGNESIUM-CHELATASE SUBUNIT CHLI"/>
    <property type="match status" value="1"/>
</dbReference>
<dbReference type="InterPro" id="IPR014721">
    <property type="entry name" value="Ribsml_uS5_D2-typ_fold_subgr"/>
</dbReference>
<evidence type="ECO:0000259" key="3">
    <source>
        <dbReference type="SMART" id="SM00382"/>
    </source>
</evidence>
<dbReference type="Pfam" id="PF01078">
    <property type="entry name" value="Mg_chelatase"/>
    <property type="match status" value="1"/>
</dbReference>
<dbReference type="SMART" id="SM00382">
    <property type="entry name" value="AAA"/>
    <property type="match status" value="1"/>
</dbReference>
<dbReference type="Pfam" id="PF13335">
    <property type="entry name" value="Mg_chelatase_C"/>
    <property type="match status" value="1"/>
</dbReference>
<dbReference type="InterPro" id="IPR003593">
    <property type="entry name" value="AAA+_ATPase"/>
</dbReference>
<dbReference type="eggNOG" id="COG0606">
    <property type="taxonomic scope" value="Bacteria"/>
</dbReference>
<dbReference type="GO" id="GO:0005524">
    <property type="term" value="F:ATP binding"/>
    <property type="evidence" value="ECO:0007669"/>
    <property type="project" value="InterPro"/>
</dbReference>
<dbReference type="InterPro" id="IPR004482">
    <property type="entry name" value="Mg_chelat-rel"/>
</dbReference>
<dbReference type="EMBL" id="LT906441">
    <property type="protein sequence ID" value="SNV37587.1"/>
    <property type="molecule type" value="Genomic_DNA"/>
</dbReference>
<proteinExistence type="inferred from homology"/>
<protein>
    <submittedName>
        <fullName evidence="4">Competence protein ComM</fullName>
    </submittedName>
</protein>
<dbReference type="InterPro" id="IPR025158">
    <property type="entry name" value="Mg_chelat-rel_C"/>
</dbReference>
<organism evidence="4 5">
    <name type="scientific">Cutibacterium granulosum</name>
    <dbReference type="NCBI Taxonomy" id="33011"/>
    <lineage>
        <taxon>Bacteria</taxon>
        <taxon>Bacillati</taxon>
        <taxon>Actinomycetota</taxon>
        <taxon>Actinomycetes</taxon>
        <taxon>Propionibacteriales</taxon>
        <taxon>Propionibacteriaceae</taxon>
        <taxon>Cutibacterium</taxon>
    </lineage>
</organism>
<dbReference type="KEGG" id="cgrn:4412665_01546"/>
<evidence type="ECO:0000256" key="1">
    <source>
        <dbReference type="ARBA" id="ARBA00006354"/>
    </source>
</evidence>
<gene>
    <name evidence="4" type="primary">comM</name>
    <name evidence="4" type="ORF">SAMEA4412665_01546</name>
</gene>
<dbReference type="Proteomes" id="UP000215332">
    <property type="component" value="Chromosome 1"/>
</dbReference>
<dbReference type="SUPFAM" id="SSF52540">
    <property type="entry name" value="P-loop containing nucleoside triphosphate hydrolases"/>
    <property type="match status" value="1"/>
</dbReference>
<reference evidence="4 5" key="1">
    <citation type="submission" date="2017-06" db="EMBL/GenBank/DDBJ databases">
        <authorList>
            <consortium name="Pathogen Informatics"/>
        </authorList>
    </citation>
    <scope>NUCLEOTIDE SEQUENCE [LARGE SCALE GENOMIC DNA]</scope>
    <source>
        <strain evidence="4 5">NCTC11865</strain>
    </source>
</reference>
<dbReference type="Gene3D" id="3.30.230.10">
    <property type="match status" value="1"/>
</dbReference>
<feature type="region of interest" description="Disordered" evidence="2">
    <location>
        <begin position="174"/>
        <end position="197"/>
    </location>
</feature>
<comment type="similarity">
    <text evidence="1">Belongs to the Mg-chelatase subunits D/I family. ComM subfamily.</text>
</comment>
<dbReference type="AlphaFoldDB" id="A0A239WSY6"/>
<dbReference type="PANTHER" id="PTHR32039:SF7">
    <property type="entry name" value="COMPETENCE PROTEIN COMM"/>
    <property type="match status" value="1"/>
</dbReference>
<evidence type="ECO:0000256" key="2">
    <source>
        <dbReference type="SAM" id="MobiDB-lite"/>
    </source>
</evidence>
<dbReference type="InterPro" id="IPR020568">
    <property type="entry name" value="Ribosomal_Su5_D2-typ_SF"/>
</dbReference>
<dbReference type="NCBIfam" id="TIGR00368">
    <property type="entry name" value="YifB family Mg chelatase-like AAA ATPase"/>
    <property type="match status" value="1"/>
</dbReference>
<dbReference type="SUPFAM" id="SSF54211">
    <property type="entry name" value="Ribosomal protein S5 domain 2-like"/>
    <property type="match status" value="1"/>
</dbReference>
<dbReference type="InterPro" id="IPR000523">
    <property type="entry name" value="Mg_chelatse_chII-like_cat_dom"/>
</dbReference>
<accession>A0A239WSY6</accession>
<dbReference type="Gene3D" id="3.40.50.300">
    <property type="entry name" value="P-loop containing nucleotide triphosphate hydrolases"/>
    <property type="match status" value="1"/>
</dbReference>
<dbReference type="InterPro" id="IPR045006">
    <property type="entry name" value="CHLI-like"/>
</dbReference>
<feature type="domain" description="AAA+ ATPase" evidence="3">
    <location>
        <begin position="217"/>
        <end position="400"/>
    </location>
</feature>
<dbReference type="InterPro" id="IPR027417">
    <property type="entry name" value="P-loop_NTPase"/>
</dbReference>
<evidence type="ECO:0000313" key="4">
    <source>
        <dbReference type="EMBL" id="SNV37587.1"/>
    </source>
</evidence>
<name>A0A239WSY6_9ACTN</name>